<evidence type="ECO:0000256" key="9">
    <source>
        <dbReference type="SAM" id="MobiDB-lite"/>
    </source>
</evidence>
<keyword evidence="8 10" id="KW-0472">Membrane</keyword>
<evidence type="ECO:0000256" key="5">
    <source>
        <dbReference type="ARBA" id="ARBA00022741"/>
    </source>
</evidence>
<keyword evidence="7 10" id="KW-1133">Transmembrane helix</keyword>
<comment type="caution">
    <text evidence="12">The sequence shown here is derived from an EMBL/GenBank/DDBJ whole genome shotgun (WGS) entry which is preliminary data.</text>
</comment>
<evidence type="ECO:0000313" key="12">
    <source>
        <dbReference type="EMBL" id="KAK3735282.1"/>
    </source>
</evidence>
<feature type="transmembrane region" description="Helical" evidence="10">
    <location>
        <begin position="259"/>
        <end position="278"/>
    </location>
</feature>
<keyword evidence="4 10" id="KW-0812">Transmembrane</keyword>
<dbReference type="FunFam" id="1.20.1560.10:FF:000020">
    <property type="entry name" value="ABC metal ion transporter"/>
    <property type="match status" value="1"/>
</dbReference>
<dbReference type="Gene3D" id="1.20.1560.10">
    <property type="entry name" value="ABC transporter type 1, transmembrane domain"/>
    <property type="match status" value="1"/>
</dbReference>
<evidence type="ECO:0000256" key="1">
    <source>
        <dbReference type="ARBA" id="ARBA00004128"/>
    </source>
</evidence>
<protein>
    <recommendedName>
        <fullName evidence="11">ABC transmembrane type-1 domain-containing protein</fullName>
    </recommendedName>
</protein>
<evidence type="ECO:0000256" key="2">
    <source>
        <dbReference type="ARBA" id="ARBA00022448"/>
    </source>
</evidence>
<dbReference type="Pfam" id="PF00664">
    <property type="entry name" value="ABC_membrane"/>
    <property type="match status" value="1"/>
</dbReference>
<reference evidence="12" key="1">
    <citation type="journal article" date="2023" name="G3 (Bethesda)">
        <title>A reference genome for the long-term kleptoplast-retaining sea slug Elysia crispata morphotype clarki.</title>
        <authorList>
            <person name="Eastman K.E."/>
            <person name="Pendleton A.L."/>
            <person name="Shaikh M.A."/>
            <person name="Suttiyut T."/>
            <person name="Ogas R."/>
            <person name="Tomko P."/>
            <person name="Gavelis G."/>
            <person name="Widhalm J.R."/>
            <person name="Wisecaver J.H."/>
        </authorList>
    </citation>
    <scope>NUCLEOTIDE SEQUENCE</scope>
    <source>
        <strain evidence="12">ECLA1</strain>
    </source>
</reference>
<keyword evidence="2" id="KW-0813">Transport</keyword>
<evidence type="ECO:0000256" key="3">
    <source>
        <dbReference type="ARBA" id="ARBA00022554"/>
    </source>
</evidence>
<evidence type="ECO:0000259" key="11">
    <source>
        <dbReference type="PROSITE" id="PS50929"/>
    </source>
</evidence>
<feature type="compositionally biased region" description="Polar residues" evidence="9">
    <location>
        <begin position="64"/>
        <end position="82"/>
    </location>
</feature>
<feature type="transmembrane region" description="Helical" evidence="10">
    <location>
        <begin position="284"/>
        <end position="304"/>
    </location>
</feature>
<dbReference type="PANTHER" id="PTHR24223:SF454">
    <property type="match status" value="1"/>
</dbReference>
<dbReference type="GO" id="GO:0005774">
    <property type="term" value="C:vacuolar membrane"/>
    <property type="evidence" value="ECO:0007669"/>
    <property type="project" value="UniProtKB-SubCell"/>
</dbReference>
<keyword evidence="13" id="KW-1185">Reference proteome</keyword>
<keyword evidence="3" id="KW-0926">Vacuole</keyword>
<name>A0AAE0Y7C8_9GAST</name>
<dbReference type="AlphaFoldDB" id="A0AAE0Y7C8"/>
<keyword evidence="6" id="KW-0067">ATP-binding</keyword>
<feature type="transmembrane region" description="Helical" evidence="10">
    <location>
        <begin position="401"/>
        <end position="422"/>
    </location>
</feature>
<evidence type="ECO:0000256" key="4">
    <source>
        <dbReference type="ARBA" id="ARBA00022692"/>
    </source>
</evidence>
<feature type="region of interest" description="Disordered" evidence="9">
    <location>
        <begin position="61"/>
        <end position="117"/>
    </location>
</feature>
<evidence type="ECO:0000313" key="13">
    <source>
        <dbReference type="Proteomes" id="UP001283361"/>
    </source>
</evidence>
<feature type="compositionally biased region" description="Polar residues" evidence="9">
    <location>
        <begin position="89"/>
        <end position="99"/>
    </location>
</feature>
<dbReference type="InterPro" id="IPR036640">
    <property type="entry name" value="ABC1_TM_sf"/>
</dbReference>
<evidence type="ECO:0000256" key="6">
    <source>
        <dbReference type="ARBA" id="ARBA00022840"/>
    </source>
</evidence>
<dbReference type="InterPro" id="IPR011527">
    <property type="entry name" value="ABC1_TM_dom"/>
</dbReference>
<feature type="non-terminal residue" evidence="12">
    <location>
        <position position="1"/>
    </location>
</feature>
<keyword evidence="5" id="KW-0547">Nucleotide-binding</keyword>
<comment type="subcellular location">
    <subcellularLocation>
        <location evidence="1">Vacuole membrane</location>
        <topology evidence="1">Multi-pass membrane protein</topology>
    </subcellularLocation>
</comment>
<dbReference type="CDD" id="cd18595">
    <property type="entry name" value="ABC_6TM_MRP1_2_3_6_D1_like"/>
    <property type="match status" value="1"/>
</dbReference>
<dbReference type="InterPro" id="IPR050173">
    <property type="entry name" value="ABC_transporter_C-like"/>
</dbReference>
<accession>A0AAE0Y7C8</accession>
<proteinExistence type="predicted"/>
<evidence type="ECO:0000256" key="7">
    <source>
        <dbReference type="ARBA" id="ARBA00022989"/>
    </source>
</evidence>
<dbReference type="GO" id="GO:0005524">
    <property type="term" value="F:ATP binding"/>
    <property type="evidence" value="ECO:0007669"/>
    <property type="project" value="UniProtKB-KW"/>
</dbReference>
<dbReference type="PANTHER" id="PTHR24223">
    <property type="entry name" value="ATP-BINDING CASSETTE SUB-FAMILY C"/>
    <property type="match status" value="1"/>
</dbReference>
<dbReference type="SUPFAM" id="SSF90123">
    <property type="entry name" value="ABC transporter transmembrane region"/>
    <property type="match status" value="1"/>
</dbReference>
<dbReference type="GO" id="GO:0140359">
    <property type="term" value="F:ABC-type transporter activity"/>
    <property type="evidence" value="ECO:0007669"/>
    <property type="project" value="InterPro"/>
</dbReference>
<feature type="domain" description="ABC transmembrane type-1" evidence="11">
    <location>
        <begin position="144"/>
        <end position="427"/>
    </location>
</feature>
<dbReference type="GO" id="GO:0000323">
    <property type="term" value="C:lytic vacuole"/>
    <property type="evidence" value="ECO:0007669"/>
    <property type="project" value="UniProtKB-ARBA"/>
</dbReference>
<dbReference type="Proteomes" id="UP001283361">
    <property type="component" value="Unassembled WGS sequence"/>
</dbReference>
<feature type="transmembrane region" description="Helical" evidence="10">
    <location>
        <begin position="362"/>
        <end position="389"/>
    </location>
</feature>
<gene>
    <name evidence="12" type="ORF">RRG08_060049</name>
</gene>
<organism evidence="12 13">
    <name type="scientific">Elysia crispata</name>
    <name type="common">lettuce slug</name>
    <dbReference type="NCBI Taxonomy" id="231223"/>
    <lineage>
        <taxon>Eukaryota</taxon>
        <taxon>Metazoa</taxon>
        <taxon>Spiralia</taxon>
        <taxon>Lophotrochozoa</taxon>
        <taxon>Mollusca</taxon>
        <taxon>Gastropoda</taxon>
        <taxon>Heterobranchia</taxon>
        <taxon>Euthyneura</taxon>
        <taxon>Panpulmonata</taxon>
        <taxon>Sacoglossa</taxon>
        <taxon>Placobranchoidea</taxon>
        <taxon>Plakobranchidae</taxon>
        <taxon>Elysia</taxon>
    </lineage>
</organism>
<evidence type="ECO:0000256" key="8">
    <source>
        <dbReference type="ARBA" id="ARBA00023136"/>
    </source>
</evidence>
<evidence type="ECO:0000256" key="10">
    <source>
        <dbReference type="SAM" id="Phobius"/>
    </source>
</evidence>
<sequence length="453" mass="51525">VVFTAYRRDLQEDDMFDLHPRDKGHRVVPQLGDAWAEELKQARKKMIEKVRRERMKSGMGVSSFYRNGTSNNGGPSNVQASERTPLLGATSSKDSNASDVTFKIPGKSESGAGSTLDPKKDELPASLFKVLVKTYGFELLQAHFCKFIYDLLQFVNPILLGVLIDYTKNRDEIKEQGQEWKGYVYAASFFIVSEFGSIMFNQNFHIGLSLGMRIKAALIAAVYKKSLTVSNEAKKETTVGEIVNLMSVDCQRMQDVTGYLWMLWSAPLQIFLALYLLWNILGPSTLAGLGVMLLLMPLNGLVAAKMRKFQIQQMKFKDQRIKLMTEVLNGMKVLKLYAWEPSFQEKVEEIRREELKVLKNTAYLNACSTFFWTCAPFFVTLATFATYVLVSDSHYLDANKAFVALSLLNILRFPINLLPMLASFVVQEVDYNCSCEEKKLLNETESEEKQHWF</sequence>
<dbReference type="PROSITE" id="PS50929">
    <property type="entry name" value="ABC_TM1F"/>
    <property type="match status" value="1"/>
</dbReference>
<dbReference type="EMBL" id="JAWDGP010006806">
    <property type="protein sequence ID" value="KAK3735282.1"/>
    <property type="molecule type" value="Genomic_DNA"/>
</dbReference>